<proteinExistence type="predicted"/>
<evidence type="ECO:0000313" key="2">
    <source>
        <dbReference type="Proteomes" id="UP001151752"/>
    </source>
</evidence>
<protein>
    <submittedName>
        <fullName evidence="1">Uncharacterized protein</fullName>
    </submittedName>
</protein>
<dbReference type="EMBL" id="JAPFFM010000009">
    <property type="protein sequence ID" value="KAJ6745566.1"/>
    <property type="molecule type" value="Genomic_DNA"/>
</dbReference>
<sequence>MTEFEVRREKSTMLLVIEAWRANWNDKRGKWNSWYNKQNGNESSKRDWKNKYQLGKSVSKANRRVSEYSNILQNTSAGTSDQKGSPATLRKGRMVLRDDFQCMLMACHKNLSLSHSCKFGPSYSRLKI</sequence>
<reference evidence="1" key="2">
    <citation type="journal article" date="2023" name="Int. J. Mol. Sci.">
        <title>De Novo Assembly and Annotation of 11 Diverse Shrub Willow (Salix) Genomes Reveals Novel Gene Organization in Sex-Linked Regions.</title>
        <authorList>
            <person name="Hyden B."/>
            <person name="Feng K."/>
            <person name="Yates T.B."/>
            <person name="Jawdy S."/>
            <person name="Cereghino C."/>
            <person name="Smart L.B."/>
            <person name="Muchero W."/>
        </authorList>
    </citation>
    <scope>NUCLEOTIDE SEQUENCE</scope>
    <source>
        <tissue evidence="1">Shoot tip</tissue>
    </source>
</reference>
<comment type="caution">
    <text evidence="1">The sequence shown here is derived from an EMBL/GenBank/DDBJ whole genome shotgun (WGS) entry which is preliminary data.</text>
</comment>
<name>A0A9Q0VC94_9ROSI</name>
<dbReference type="AlphaFoldDB" id="A0A9Q0VC94"/>
<gene>
    <name evidence="1" type="ORF">OIU74_028281</name>
</gene>
<accession>A0A9Q0VC94</accession>
<keyword evidence="2" id="KW-1185">Reference proteome</keyword>
<reference evidence="1" key="1">
    <citation type="submission" date="2022-11" db="EMBL/GenBank/DDBJ databases">
        <authorList>
            <person name="Hyden B.L."/>
            <person name="Feng K."/>
            <person name="Yates T."/>
            <person name="Jawdy S."/>
            <person name="Smart L.B."/>
            <person name="Muchero W."/>
        </authorList>
    </citation>
    <scope>NUCLEOTIDE SEQUENCE</scope>
    <source>
        <tissue evidence="1">Shoot tip</tissue>
    </source>
</reference>
<evidence type="ECO:0000313" key="1">
    <source>
        <dbReference type="EMBL" id="KAJ6745566.1"/>
    </source>
</evidence>
<organism evidence="1 2">
    <name type="scientific">Salix koriyanagi</name>
    <dbReference type="NCBI Taxonomy" id="2511006"/>
    <lineage>
        <taxon>Eukaryota</taxon>
        <taxon>Viridiplantae</taxon>
        <taxon>Streptophyta</taxon>
        <taxon>Embryophyta</taxon>
        <taxon>Tracheophyta</taxon>
        <taxon>Spermatophyta</taxon>
        <taxon>Magnoliopsida</taxon>
        <taxon>eudicotyledons</taxon>
        <taxon>Gunneridae</taxon>
        <taxon>Pentapetalae</taxon>
        <taxon>rosids</taxon>
        <taxon>fabids</taxon>
        <taxon>Malpighiales</taxon>
        <taxon>Salicaceae</taxon>
        <taxon>Saliceae</taxon>
        <taxon>Salix</taxon>
    </lineage>
</organism>
<dbReference type="Proteomes" id="UP001151752">
    <property type="component" value="Chromosome 6"/>
</dbReference>